<proteinExistence type="predicted"/>
<dbReference type="InterPro" id="IPR011047">
    <property type="entry name" value="Quinoprotein_ADH-like_sf"/>
</dbReference>
<reference evidence="2" key="1">
    <citation type="journal article" date="2019" name="Int. J. Syst. Evol. Microbiol.">
        <title>The Global Catalogue of Microorganisms (GCM) 10K type strain sequencing project: providing services to taxonomists for standard genome sequencing and annotation.</title>
        <authorList>
            <consortium name="The Broad Institute Genomics Platform"/>
            <consortium name="The Broad Institute Genome Sequencing Center for Infectious Disease"/>
            <person name="Wu L."/>
            <person name="Ma J."/>
        </authorList>
    </citation>
    <scope>NUCLEOTIDE SEQUENCE [LARGE SCALE GENOMIC DNA]</scope>
    <source>
        <strain evidence="2">JCM 17919</strain>
    </source>
</reference>
<dbReference type="Proteomes" id="UP001501725">
    <property type="component" value="Unassembled WGS sequence"/>
</dbReference>
<dbReference type="EMBL" id="BAABGY010000026">
    <property type="protein sequence ID" value="GAA4345342.1"/>
    <property type="molecule type" value="Genomic_DNA"/>
</dbReference>
<gene>
    <name evidence="1" type="ORF">GCM10023184_47180</name>
</gene>
<evidence type="ECO:0000313" key="1">
    <source>
        <dbReference type="EMBL" id="GAA4345342.1"/>
    </source>
</evidence>
<keyword evidence="2" id="KW-1185">Reference proteome</keyword>
<organism evidence="1 2">
    <name type="scientific">Flaviaesturariibacter amylovorans</name>
    <dbReference type="NCBI Taxonomy" id="1084520"/>
    <lineage>
        <taxon>Bacteria</taxon>
        <taxon>Pseudomonadati</taxon>
        <taxon>Bacteroidota</taxon>
        <taxon>Chitinophagia</taxon>
        <taxon>Chitinophagales</taxon>
        <taxon>Chitinophagaceae</taxon>
        <taxon>Flaviaestuariibacter</taxon>
    </lineage>
</organism>
<accession>A0ABP8HVI1</accession>
<name>A0ABP8HVI1_9BACT</name>
<comment type="caution">
    <text evidence="1">The sequence shown here is derived from an EMBL/GenBank/DDBJ whole genome shotgun (WGS) entry which is preliminary data.</text>
</comment>
<evidence type="ECO:0008006" key="3">
    <source>
        <dbReference type="Google" id="ProtNLM"/>
    </source>
</evidence>
<protein>
    <recommendedName>
        <fullName evidence="3">DUF4915 domain-containing protein</fullName>
    </recommendedName>
</protein>
<dbReference type="SUPFAM" id="SSF50998">
    <property type="entry name" value="Quinoprotein alcohol dehydrogenase-like"/>
    <property type="match status" value="1"/>
</dbReference>
<sequence length="352" mass="39138">MLAGILHLDMNFIEIFKVDGASHDYAITKGKLVAIVEGSFSAYDVENGNVLFRGKAGDSVSLCVVGEHIVTQSMSEGKTIVYEAERLELVKRLAYLTAVNQSAYRHYFTDNFFYPICRSENGMVHGKVSRTTFELVNECPVASGINGIFHTLNDEYFISIDNARITCHHFENLEILWDFSADVHLGVSDANIERNIIQVADKVFFYAYASDGSIASTFCLEWGTGRPLGRYDRFGGMMEHFDGKLLSPYGQKVSELTIKNGSFNEHSLAHDLDATGLKVAYGRYSIAGNKLFFISGTAMPTGIIGVIDLDNWKLIGKVDYGSKVLVESFGVFDDKLVTLLSDNSIHVHRFEN</sequence>
<evidence type="ECO:0000313" key="2">
    <source>
        <dbReference type="Proteomes" id="UP001501725"/>
    </source>
</evidence>